<evidence type="ECO:0000256" key="2">
    <source>
        <dbReference type="ARBA" id="ARBA00022741"/>
    </source>
</evidence>
<dbReference type="InterPro" id="IPR054000">
    <property type="entry name" value="MLKL_N"/>
</dbReference>
<comment type="caution">
    <text evidence="6">The sequence shown here is derived from an EMBL/GenBank/DDBJ whole genome shotgun (WGS) entry which is preliminary data.</text>
</comment>
<dbReference type="GO" id="GO:0007166">
    <property type="term" value="P:cell surface receptor signaling pathway"/>
    <property type="evidence" value="ECO:0007669"/>
    <property type="project" value="InterPro"/>
</dbReference>
<dbReference type="InterPro" id="IPR036537">
    <property type="entry name" value="Adaptor_Cbl_N_dom_sf"/>
</dbReference>
<feature type="binding site" evidence="4">
    <location>
        <position position="239"/>
    </location>
    <ligand>
        <name>ATP</name>
        <dbReference type="ChEBI" id="CHEBI:30616"/>
    </ligand>
</feature>
<dbReference type="Gene3D" id="1.20.930.20">
    <property type="entry name" value="Adaptor protein Cbl, N-terminal domain"/>
    <property type="match status" value="1"/>
</dbReference>
<dbReference type="SUPFAM" id="SSF56112">
    <property type="entry name" value="Protein kinase-like (PK-like)"/>
    <property type="match status" value="1"/>
</dbReference>
<dbReference type="CDD" id="cd21037">
    <property type="entry name" value="MLKL_NTD"/>
    <property type="match status" value="1"/>
</dbReference>
<dbReference type="Pfam" id="PF22215">
    <property type="entry name" value="MLKL_N"/>
    <property type="match status" value="1"/>
</dbReference>
<dbReference type="InterPro" id="IPR059179">
    <property type="entry name" value="MLKL-like_MCAfunc"/>
</dbReference>
<dbReference type="InterPro" id="IPR011009">
    <property type="entry name" value="Kinase-like_dom_sf"/>
</dbReference>
<proteinExistence type="predicted"/>
<dbReference type="Gene3D" id="1.10.510.10">
    <property type="entry name" value="Transferase(Phosphotransferase) domain 1"/>
    <property type="match status" value="1"/>
</dbReference>
<dbReference type="PANTHER" id="PTHR44329:SF298">
    <property type="entry name" value="MIXED LINEAGE KINASE DOMAIN-LIKE PROTEIN"/>
    <property type="match status" value="1"/>
</dbReference>
<evidence type="ECO:0000313" key="6">
    <source>
        <dbReference type="EMBL" id="CAF1058684.1"/>
    </source>
</evidence>
<evidence type="ECO:0000256" key="1">
    <source>
        <dbReference type="ARBA" id="ARBA00022527"/>
    </source>
</evidence>
<gene>
    <name evidence="6" type="ORF">VCS650_LOCUS17817</name>
</gene>
<dbReference type="Proteomes" id="UP000663891">
    <property type="component" value="Unassembled WGS sequence"/>
</dbReference>
<organism evidence="6 7">
    <name type="scientific">Adineta steineri</name>
    <dbReference type="NCBI Taxonomy" id="433720"/>
    <lineage>
        <taxon>Eukaryota</taxon>
        <taxon>Metazoa</taxon>
        <taxon>Spiralia</taxon>
        <taxon>Gnathifera</taxon>
        <taxon>Rotifera</taxon>
        <taxon>Eurotatoria</taxon>
        <taxon>Bdelloidea</taxon>
        <taxon>Adinetida</taxon>
        <taxon>Adinetidae</taxon>
        <taxon>Adineta</taxon>
    </lineage>
</organism>
<sequence>MDPGTNLKIVYQTAVAIKEIVEVVKANQQQCKRLSQRIDAITSAMKAIPDEELQRYERQKSLNNYRHCIEYCCQFVTQFQDEKSWFSKIFHKQNYREEFEELNLRLTQCATDLNLGINLTQIFDPKLDVSDQVTDLDVIKSKLDEVAELMIQKQDEQLRYIEGIEQDMEARFTSFKYQLELAIWKISDPQKAQNIAEEEHGFLHIPYYDLVLEECIGQGGFADVYRGKWLSRDHNVAIKVIRIQYIDERVKQNIVNEISIMHRVRHDHILNMFGACMEPDKYALIVEYMSLGSLYDVLRRQTPQFSWSDRCSVATQMVNGINYLHKLPKPIIHRDIKSLNILMTEHGKDFLVKVADFSLAKIRHEASRQSSYAPPVATLLWKAPELFVMHGKHTTASDVYAIGVVLWELATGREPYADMDVSMIYVCVSQGQRMAIPSNVPSSFAELISKAWAQEPKKRPTCQELLNSIKEIAIELDTNNKPMAEPQEFAAPGTCKELGCKGRICAKCHKCRDWHFSGDQDQWNWVCNYMNWTMADETRWFTRDTVDCRAWELFTKRDGATCLDSIDPREDPKPQEFAAPGTCKELGCKGRICAKCHKCRDWHFSGDQDQWNWVCNYMNWTVADEDRWFTRDTVDCRAWELFTKRDGATCLDSIDPREDPSFFLHDHVCLCEKH</sequence>
<dbReference type="InterPro" id="IPR017441">
    <property type="entry name" value="Protein_kinase_ATP_BS"/>
</dbReference>
<dbReference type="PROSITE" id="PS50011">
    <property type="entry name" value="PROTEIN_KINASE_DOM"/>
    <property type="match status" value="1"/>
</dbReference>
<dbReference type="InterPro" id="IPR001245">
    <property type="entry name" value="Ser-Thr/Tyr_kinase_cat_dom"/>
</dbReference>
<dbReference type="InterPro" id="IPR051681">
    <property type="entry name" value="Ser/Thr_Kinases-Pseudokinases"/>
</dbReference>
<dbReference type="AlphaFoldDB" id="A0A814L2R2"/>
<accession>A0A814L2R2</accession>
<keyword evidence="2 4" id="KW-0547">Nucleotide-binding</keyword>
<dbReference type="PROSITE" id="PS00108">
    <property type="entry name" value="PROTEIN_KINASE_ST"/>
    <property type="match status" value="1"/>
</dbReference>
<protein>
    <recommendedName>
        <fullName evidence="5">Protein kinase domain-containing protein</fullName>
    </recommendedName>
</protein>
<keyword evidence="1" id="KW-0723">Serine/threonine-protein kinase</keyword>
<keyword evidence="3 4" id="KW-0067">ATP-binding</keyword>
<dbReference type="InterPro" id="IPR000719">
    <property type="entry name" value="Prot_kinase_dom"/>
</dbReference>
<keyword evidence="1" id="KW-0808">Transferase</keyword>
<dbReference type="PROSITE" id="PS00107">
    <property type="entry name" value="PROTEIN_KINASE_ATP"/>
    <property type="match status" value="1"/>
</dbReference>
<dbReference type="PANTHER" id="PTHR44329">
    <property type="entry name" value="SERINE/THREONINE-PROTEIN KINASE TNNI3K-RELATED"/>
    <property type="match status" value="1"/>
</dbReference>
<dbReference type="GO" id="GO:0005524">
    <property type="term" value="F:ATP binding"/>
    <property type="evidence" value="ECO:0007669"/>
    <property type="project" value="UniProtKB-UniRule"/>
</dbReference>
<evidence type="ECO:0000256" key="4">
    <source>
        <dbReference type="PROSITE-ProRule" id="PRU10141"/>
    </source>
</evidence>
<feature type="domain" description="Protein kinase" evidence="5">
    <location>
        <begin position="210"/>
        <end position="474"/>
    </location>
</feature>
<dbReference type="CDD" id="cd13999">
    <property type="entry name" value="STKc_MAP3K-like"/>
    <property type="match status" value="1"/>
</dbReference>
<name>A0A814L2R2_9BILA</name>
<dbReference type="SMART" id="SM00220">
    <property type="entry name" value="S_TKc"/>
    <property type="match status" value="1"/>
</dbReference>
<dbReference type="EMBL" id="CAJNON010000166">
    <property type="protein sequence ID" value="CAF1058684.1"/>
    <property type="molecule type" value="Genomic_DNA"/>
</dbReference>
<reference evidence="6" key="1">
    <citation type="submission" date="2021-02" db="EMBL/GenBank/DDBJ databases">
        <authorList>
            <person name="Nowell W R."/>
        </authorList>
    </citation>
    <scope>NUCLEOTIDE SEQUENCE</scope>
</reference>
<dbReference type="PRINTS" id="PR00109">
    <property type="entry name" value="TYRKINASE"/>
</dbReference>
<dbReference type="Pfam" id="PF07714">
    <property type="entry name" value="PK_Tyr_Ser-Thr"/>
    <property type="match status" value="1"/>
</dbReference>
<dbReference type="GO" id="GO:0004674">
    <property type="term" value="F:protein serine/threonine kinase activity"/>
    <property type="evidence" value="ECO:0007669"/>
    <property type="project" value="UniProtKB-KW"/>
</dbReference>
<evidence type="ECO:0000313" key="7">
    <source>
        <dbReference type="Proteomes" id="UP000663891"/>
    </source>
</evidence>
<evidence type="ECO:0000259" key="5">
    <source>
        <dbReference type="PROSITE" id="PS50011"/>
    </source>
</evidence>
<dbReference type="OrthoDB" id="339325at2759"/>
<dbReference type="InterPro" id="IPR008271">
    <property type="entry name" value="Ser/Thr_kinase_AS"/>
</dbReference>
<keyword evidence="1" id="KW-0418">Kinase</keyword>
<evidence type="ECO:0000256" key="3">
    <source>
        <dbReference type="ARBA" id="ARBA00022840"/>
    </source>
</evidence>